<evidence type="ECO:0000313" key="1">
    <source>
        <dbReference type="EMBL" id="MBR0658424.1"/>
    </source>
</evidence>
<keyword evidence="3" id="KW-1185">Reference proteome</keyword>
<gene>
    <name evidence="2" type="ORF">GWK15_11725</name>
    <name evidence="1" type="ORF">GXW75_04120</name>
</gene>
<accession>A0A9X9WDL4</accession>
<dbReference type="GO" id="GO:0005975">
    <property type="term" value="P:carbohydrate metabolic process"/>
    <property type="evidence" value="ECO:0007669"/>
    <property type="project" value="InterPro"/>
</dbReference>
<dbReference type="Gene3D" id="3.20.20.370">
    <property type="entry name" value="Glycoside hydrolase/deacetylase"/>
    <property type="match status" value="1"/>
</dbReference>
<organism evidence="1 4">
    <name type="scientific">Neoroseomonas oryzicola</name>
    <dbReference type="NCBI Taxonomy" id="535904"/>
    <lineage>
        <taxon>Bacteria</taxon>
        <taxon>Pseudomonadati</taxon>
        <taxon>Pseudomonadota</taxon>
        <taxon>Alphaproteobacteria</taxon>
        <taxon>Acetobacterales</taxon>
        <taxon>Acetobacteraceae</taxon>
        <taxon>Neoroseomonas</taxon>
    </lineage>
</organism>
<dbReference type="PANTHER" id="PTHR43123">
    <property type="entry name" value="POLYSACCHARIDE DEACETYLASE-RELATED"/>
    <property type="match status" value="1"/>
</dbReference>
<dbReference type="Proteomes" id="UP001138708">
    <property type="component" value="Unassembled WGS sequence"/>
</dbReference>
<sequence>MTGLPDDYFVYPKRGRGMDHDRYPYRILPRTKAVQWPGGARIALWVAVHAGHFPMDMPLKPFTAPGGMERPYPSFWDFTQRDYGNRIGIYRLMQAMGSRGVKGTALISAMLAREYPVLMDDIAKAGWEPACAGLDMAHLHHGGIAEADERAWIALATSLLRGRFGDAVQGWHSPAHSESHRTPDIVAGAGYAWTSGWLNDDMPYAFATEAGTLTAMPLPQDLADQRMLHQQNMATEDFVNAVLAAHAALDAEAEATGSGRILTVSVTPWLMGQPHRIRAFGAMLDAILARGSVWSATGSEIMQAWRAQQG</sequence>
<dbReference type="AlphaFoldDB" id="A0A9X9WDL4"/>
<dbReference type="Proteomes" id="UP000746741">
    <property type="component" value="Unassembled WGS sequence"/>
</dbReference>
<comment type="caution">
    <text evidence="1">The sequence shown here is derived from an EMBL/GenBank/DDBJ whole genome shotgun (WGS) entry which is preliminary data.</text>
</comment>
<dbReference type="SUPFAM" id="SSF88713">
    <property type="entry name" value="Glycoside hydrolase/deacetylase"/>
    <property type="match status" value="1"/>
</dbReference>
<evidence type="ECO:0000313" key="2">
    <source>
        <dbReference type="EMBL" id="NKE17613.1"/>
    </source>
</evidence>
<dbReference type="EMBL" id="JAAVUP010000003">
    <property type="protein sequence ID" value="NKE17613.1"/>
    <property type="molecule type" value="Genomic_DNA"/>
</dbReference>
<reference evidence="1" key="3">
    <citation type="journal article" date="2021" name="Syst. Appl. Microbiol.">
        <title>Roseomonas hellenica sp. nov., isolated from roots of wild-growing Alkanna tinctoria.</title>
        <authorList>
            <person name="Rat A."/>
            <person name="Naranjo H.D."/>
            <person name="Lebbe L."/>
            <person name="Cnockaert M."/>
            <person name="Krigas N."/>
            <person name="Grigoriadou K."/>
            <person name="Maloupa E."/>
            <person name="Willems A."/>
        </authorList>
    </citation>
    <scope>NUCLEOTIDE SEQUENCE</scope>
    <source>
        <strain evidence="1">LMG 31161</strain>
    </source>
</reference>
<reference evidence="2 3" key="2">
    <citation type="submission" date="2020-02" db="EMBL/GenBank/DDBJ databases">
        <authorList>
            <person name="Sun Q."/>
            <person name="Inoue M."/>
        </authorList>
    </citation>
    <scope>NUCLEOTIDE SEQUENCE [LARGE SCALE GENOMIC DNA]</scope>
    <source>
        <strain evidence="2 3">KCTC 22478</strain>
    </source>
</reference>
<protein>
    <submittedName>
        <fullName evidence="1">Polysaccharide deacetylase</fullName>
    </submittedName>
</protein>
<dbReference type="RefSeq" id="WP_168041525.1">
    <property type="nucleotide sequence ID" value="NZ_JAAEDK010000007.1"/>
</dbReference>
<name>A0A9X9WDL4_9PROT</name>
<reference evidence="1" key="1">
    <citation type="submission" date="2020-01" db="EMBL/GenBank/DDBJ databases">
        <authorList>
            <person name="Rat A."/>
        </authorList>
    </citation>
    <scope>NUCLEOTIDE SEQUENCE</scope>
    <source>
        <strain evidence="1">LMG 31161</strain>
    </source>
</reference>
<evidence type="ECO:0000313" key="4">
    <source>
        <dbReference type="Proteomes" id="UP001138708"/>
    </source>
</evidence>
<evidence type="ECO:0000313" key="3">
    <source>
        <dbReference type="Proteomes" id="UP000746741"/>
    </source>
</evidence>
<dbReference type="EMBL" id="JAAEDK010000007">
    <property type="protein sequence ID" value="MBR0658424.1"/>
    <property type="molecule type" value="Genomic_DNA"/>
</dbReference>
<dbReference type="InterPro" id="IPR011330">
    <property type="entry name" value="Glyco_hydro/deAcase_b/a-brl"/>
</dbReference>
<proteinExistence type="predicted"/>
<dbReference type="PANTHER" id="PTHR43123:SF4">
    <property type="entry name" value="POLYSACCHARIDE DEACETYLASE"/>
    <property type="match status" value="1"/>
</dbReference>